<dbReference type="EC" id="7.2.2.10" evidence="3"/>
<evidence type="ECO:0000256" key="5">
    <source>
        <dbReference type="ARBA" id="ARBA00022475"/>
    </source>
</evidence>
<dbReference type="InterPro" id="IPR059000">
    <property type="entry name" value="ATPase_P-type_domA"/>
</dbReference>
<dbReference type="InterPro" id="IPR023299">
    <property type="entry name" value="ATPase_P-typ_cyto_dom_N"/>
</dbReference>
<dbReference type="PRINTS" id="PR00119">
    <property type="entry name" value="CATATPASE"/>
</dbReference>
<organism evidence="20 21">
    <name type="scientific">Alkalibacter rhizosphaerae</name>
    <dbReference type="NCBI Taxonomy" id="2815577"/>
    <lineage>
        <taxon>Bacteria</taxon>
        <taxon>Bacillati</taxon>
        <taxon>Bacillota</taxon>
        <taxon>Clostridia</taxon>
        <taxon>Eubacteriales</taxon>
        <taxon>Eubacteriaceae</taxon>
        <taxon>Alkalibacter</taxon>
    </lineage>
</organism>
<dbReference type="SFLD" id="SFLDG00002">
    <property type="entry name" value="C1.7:_P-type_atpase_like"/>
    <property type="match status" value="1"/>
</dbReference>
<feature type="transmembrane region" description="Helical" evidence="18">
    <location>
        <begin position="261"/>
        <end position="280"/>
    </location>
</feature>
<dbReference type="SMART" id="SM00831">
    <property type="entry name" value="Cation_ATPase_N"/>
    <property type="match status" value="1"/>
</dbReference>
<dbReference type="FunFam" id="2.70.150.10:FF:000016">
    <property type="entry name" value="Calcium-transporting P-type ATPase putative"/>
    <property type="match status" value="1"/>
</dbReference>
<dbReference type="NCBIfam" id="TIGR01494">
    <property type="entry name" value="ATPase_P-type"/>
    <property type="match status" value="4"/>
</dbReference>
<dbReference type="InterPro" id="IPR023214">
    <property type="entry name" value="HAD_sf"/>
</dbReference>
<evidence type="ECO:0000256" key="13">
    <source>
        <dbReference type="ARBA" id="ARBA00022967"/>
    </source>
</evidence>
<keyword evidence="6" id="KW-0109">Calcium transport</keyword>
<comment type="subcellular location">
    <subcellularLocation>
        <location evidence="1">Cell membrane</location>
        <topology evidence="1">Multi-pass membrane protein</topology>
    </subcellularLocation>
</comment>
<dbReference type="Pfam" id="PF00689">
    <property type="entry name" value="Cation_ATPase_C"/>
    <property type="match status" value="1"/>
</dbReference>
<keyword evidence="14 18" id="KW-1133">Transmembrane helix</keyword>
<keyword evidence="7 18" id="KW-0812">Transmembrane</keyword>
<evidence type="ECO:0000256" key="17">
    <source>
        <dbReference type="ARBA" id="ARBA00048694"/>
    </source>
</evidence>
<feature type="transmembrane region" description="Helical" evidence="18">
    <location>
        <begin position="680"/>
        <end position="701"/>
    </location>
</feature>
<dbReference type="Gene3D" id="3.40.1110.10">
    <property type="entry name" value="Calcium-transporting ATPase, cytoplasmic domain N"/>
    <property type="match status" value="1"/>
</dbReference>
<dbReference type="InterPro" id="IPR001757">
    <property type="entry name" value="P_typ_ATPase"/>
</dbReference>
<keyword evidence="13" id="KW-1278">Translocase</keyword>
<dbReference type="InterPro" id="IPR006408">
    <property type="entry name" value="P-type_ATPase_IIB"/>
</dbReference>
<evidence type="ECO:0000256" key="7">
    <source>
        <dbReference type="ARBA" id="ARBA00022692"/>
    </source>
</evidence>
<evidence type="ECO:0000256" key="2">
    <source>
        <dbReference type="ARBA" id="ARBA00005675"/>
    </source>
</evidence>
<dbReference type="InterPro" id="IPR018303">
    <property type="entry name" value="ATPase_P-typ_P_site"/>
</dbReference>
<feature type="transmembrane region" description="Helical" evidence="18">
    <location>
        <begin position="823"/>
        <end position="847"/>
    </location>
</feature>
<dbReference type="KEGG" id="alka:J0B03_07260"/>
<evidence type="ECO:0000256" key="8">
    <source>
        <dbReference type="ARBA" id="ARBA00022723"/>
    </source>
</evidence>
<keyword evidence="9" id="KW-0547">Nucleotide-binding</keyword>
<dbReference type="AlphaFoldDB" id="A0A975AIN8"/>
<feature type="transmembrane region" description="Helical" evidence="18">
    <location>
        <begin position="853"/>
        <end position="871"/>
    </location>
</feature>
<feature type="transmembrane region" description="Helical" evidence="18">
    <location>
        <begin position="286"/>
        <end position="311"/>
    </location>
</feature>
<dbReference type="PANTHER" id="PTHR24093">
    <property type="entry name" value="CATION TRANSPORTING ATPASE"/>
    <property type="match status" value="1"/>
</dbReference>
<dbReference type="GO" id="GO:0046872">
    <property type="term" value="F:metal ion binding"/>
    <property type="evidence" value="ECO:0007669"/>
    <property type="project" value="UniProtKB-KW"/>
</dbReference>
<proteinExistence type="inferred from homology"/>
<dbReference type="GO" id="GO:0140352">
    <property type="term" value="P:export from cell"/>
    <property type="evidence" value="ECO:0007669"/>
    <property type="project" value="UniProtKB-ARBA"/>
</dbReference>
<evidence type="ECO:0000256" key="15">
    <source>
        <dbReference type="ARBA" id="ARBA00023065"/>
    </source>
</evidence>
<comment type="catalytic activity">
    <reaction evidence="17">
        <text>Ca(2+)(in) + ATP + H2O = Ca(2+)(out) + ADP + phosphate + H(+)</text>
        <dbReference type="Rhea" id="RHEA:18105"/>
        <dbReference type="ChEBI" id="CHEBI:15377"/>
        <dbReference type="ChEBI" id="CHEBI:15378"/>
        <dbReference type="ChEBI" id="CHEBI:29108"/>
        <dbReference type="ChEBI" id="CHEBI:30616"/>
        <dbReference type="ChEBI" id="CHEBI:43474"/>
        <dbReference type="ChEBI" id="CHEBI:456216"/>
        <dbReference type="EC" id="7.2.2.10"/>
    </reaction>
</comment>
<keyword evidence="15" id="KW-0406">Ion transport</keyword>
<protein>
    <recommendedName>
        <fullName evidence="3">P-type Ca(2+) transporter</fullName>
        <ecNumber evidence="3">7.2.2.10</ecNumber>
    </recommendedName>
</protein>
<evidence type="ECO:0000256" key="4">
    <source>
        <dbReference type="ARBA" id="ARBA00022448"/>
    </source>
</evidence>
<dbReference type="GO" id="GO:0016887">
    <property type="term" value="F:ATP hydrolysis activity"/>
    <property type="evidence" value="ECO:0007669"/>
    <property type="project" value="InterPro"/>
</dbReference>
<keyword evidence="21" id="KW-1185">Reference proteome</keyword>
<name>A0A975AIN8_9FIRM</name>
<keyword evidence="8" id="KW-0479">Metal-binding</keyword>
<dbReference type="InterPro" id="IPR044492">
    <property type="entry name" value="P_typ_ATPase_HD_dom"/>
</dbReference>
<dbReference type="Pfam" id="PF00122">
    <property type="entry name" value="E1-E2_ATPase"/>
    <property type="match status" value="1"/>
</dbReference>
<keyword evidence="4" id="KW-0813">Transport</keyword>
<evidence type="ECO:0000256" key="1">
    <source>
        <dbReference type="ARBA" id="ARBA00004651"/>
    </source>
</evidence>
<dbReference type="Gene3D" id="2.70.150.10">
    <property type="entry name" value="Calcium-transporting ATPase, cytoplasmic transduction domain A"/>
    <property type="match status" value="1"/>
</dbReference>
<dbReference type="Pfam" id="PF00690">
    <property type="entry name" value="Cation_ATPase_N"/>
    <property type="match status" value="1"/>
</dbReference>
<dbReference type="InterPro" id="IPR008250">
    <property type="entry name" value="ATPase_P-typ_transduc_dom_A_sf"/>
</dbReference>
<dbReference type="SFLD" id="SFLDF00027">
    <property type="entry name" value="p-type_atpase"/>
    <property type="match status" value="1"/>
</dbReference>
<evidence type="ECO:0000256" key="10">
    <source>
        <dbReference type="ARBA" id="ARBA00022837"/>
    </source>
</evidence>
<evidence type="ECO:0000256" key="14">
    <source>
        <dbReference type="ARBA" id="ARBA00022989"/>
    </source>
</evidence>
<dbReference type="Pfam" id="PF13246">
    <property type="entry name" value="Cation_ATPase"/>
    <property type="match status" value="1"/>
</dbReference>
<evidence type="ECO:0000256" key="9">
    <source>
        <dbReference type="ARBA" id="ARBA00022741"/>
    </source>
</evidence>
<dbReference type="SUPFAM" id="SSF56784">
    <property type="entry name" value="HAD-like"/>
    <property type="match status" value="1"/>
</dbReference>
<feature type="transmembrane region" description="Helical" evidence="18">
    <location>
        <begin position="69"/>
        <end position="87"/>
    </location>
</feature>
<evidence type="ECO:0000256" key="12">
    <source>
        <dbReference type="ARBA" id="ARBA00022842"/>
    </source>
</evidence>
<evidence type="ECO:0000313" key="21">
    <source>
        <dbReference type="Proteomes" id="UP000663499"/>
    </source>
</evidence>
<feature type="transmembrane region" description="Helical" evidence="18">
    <location>
        <begin position="753"/>
        <end position="776"/>
    </location>
</feature>
<keyword evidence="10" id="KW-0106">Calcium</keyword>
<dbReference type="InterPro" id="IPR006068">
    <property type="entry name" value="ATPase_P-typ_cation-transptr_C"/>
</dbReference>
<feature type="transmembrane region" description="Helical" evidence="18">
    <location>
        <begin position="782"/>
        <end position="802"/>
    </location>
</feature>
<dbReference type="SUPFAM" id="SSF81660">
    <property type="entry name" value="Metal cation-transporting ATPase, ATP-binding domain N"/>
    <property type="match status" value="1"/>
</dbReference>
<dbReference type="Proteomes" id="UP000663499">
    <property type="component" value="Chromosome"/>
</dbReference>
<dbReference type="GO" id="GO:0005886">
    <property type="term" value="C:plasma membrane"/>
    <property type="evidence" value="ECO:0007669"/>
    <property type="project" value="UniProtKB-SubCell"/>
</dbReference>
<feature type="transmembrane region" description="Helical" evidence="18">
    <location>
        <begin position="93"/>
        <end position="113"/>
    </location>
</feature>
<dbReference type="Gene3D" id="1.20.1110.10">
    <property type="entry name" value="Calcium-transporting ATPase, transmembrane domain"/>
    <property type="match status" value="1"/>
</dbReference>
<gene>
    <name evidence="20" type="ORF">J0B03_07260</name>
</gene>
<evidence type="ECO:0000256" key="6">
    <source>
        <dbReference type="ARBA" id="ARBA00022568"/>
    </source>
</evidence>
<dbReference type="SUPFAM" id="SSF81665">
    <property type="entry name" value="Calcium ATPase, transmembrane domain M"/>
    <property type="match status" value="1"/>
</dbReference>
<dbReference type="InterPro" id="IPR023298">
    <property type="entry name" value="ATPase_P-typ_TM_dom_sf"/>
</dbReference>
<dbReference type="InterPro" id="IPR004014">
    <property type="entry name" value="ATPase_P-typ_cation-transptr_N"/>
</dbReference>
<evidence type="ECO:0000256" key="16">
    <source>
        <dbReference type="ARBA" id="ARBA00023136"/>
    </source>
</evidence>
<dbReference type="Gene3D" id="3.40.50.1000">
    <property type="entry name" value="HAD superfamily/HAD-like"/>
    <property type="match status" value="1"/>
</dbReference>
<keyword evidence="11" id="KW-0067">ATP-binding</keyword>
<dbReference type="NCBIfam" id="TIGR01517">
    <property type="entry name" value="ATPase-IIB_Ca"/>
    <property type="match status" value="1"/>
</dbReference>
<keyword evidence="16 18" id="KW-0472">Membrane</keyword>
<keyword evidence="5" id="KW-1003">Cell membrane</keyword>
<evidence type="ECO:0000256" key="3">
    <source>
        <dbReference type="ARBA" id="ARBA00012790"/>
    </source>
</evidence>
<reference evidence="20" key="1">
    <citation type="submission" date="2021-03" db="EMBL/GenBank/DDBJ databases">
        <title>Alkalibacter marinus sp. nov., isolated from tidal flat sediment.</title>
        <authorList>
            <person name="Namirimu T."/>
            <person name="Yang J.-A."/>
            <person name="Yang S.-H."/>
            <person name="Kim Y.-J."/>
            <person name="Kwon K.K."/>
        </authorList>
    </citation>
    <scope>NUCLEOTIDE SEQUENCE</scope>
    <source>
        <strain evidence="20">ES005</strain>
    </source>
</reference>
<dbReference type="GO" id="GO:0005388">
    <property type="term" value="F:P-type calcium transporter activity"/>
    <property type="evidence" value="ECO:0007669"/>
    <property type="project" value="UniProtKB-EC"/>
</dbReference>
<dbReference type="PRINTS" id="PR00120">
    <property type="entry name" value="HATPASE"/>
</dbReference>
<sequence>MEQKSWEAATLAVYNEKKEEILERLKTDEVQGLTEEQVAKKTELFGKNQLREKKKVTIWERFFNQFKDVMILILLAAAAISFGVAVAEGHSSAFFEPLLILLIVFLNALMGVIQESKAEQALEALMEMSAVQARVIRSGQEQVVDSVHLVPGDMVKIEAGDFVPADGRLLQSSSLKVDESALTGESVPVEKDHRAEFDEEIPVGDRENMVFSGCGVTYGTGLMVVTTTGMDTQMGSIAGLLESEEQGNTPLQDKLAQLGKYLGIVAIAACAVVFVIGAISGLPLMALFMTAVSLAVSAIPEGLPAIVTIVLSIGVQRMVKRNAIIRRLPAVETLGSASIICSDKTGTLTQNKMTLMKAYVDGMEDLENISDHNSDDTRKLLTYATLCSEGSVSVEDGEEKQMGDPTETAIVLAARHNGIVKEKLLEKYPRLATLPFDSDRKMMSSIHDMDGEIIVIVKGAMDELSKRSIEGDLEKAALENENMSRNALRVLGVAYKRIDKVPETLESEDLEKDLIFMGLVGMIDPPRPEAKEAVKICRSAGIKPVMITGDHVITASAIAKQLDILQDGDDAITGLELDRMSEEEFDQRLQKISVYARVSPENKIRIVRAWQRYNQVVAMTGDGVNDAPALKAADIGCAMGITGTEVAKGAADMILTDDNFATIVEAVREGRGIYENIKKVVGFLLGTNIGELLTVFLAMLIWQRTPLLSMQLLWINLVTDSFPAIALGMENIEPGIMDKKPKSKEEGIFANGYGLQILLQGTMFAILTLSAFYLGYEQTDELAGGQTMAFIVLAMSQVVQSFNMRSARSLFKIGPFTNSKLNLATFTSTALMALVVFTPVSVAFGLITLSTNLYLIALGLALVPLVVMEIAKASGWVKHHGGV</sequence>
<dbReference type="FunFam" id="3.40.50.1000:FF:000028">
    <property type="entry name" value="Calcium-transporting P-type ATPase, putative"/>
    <property type="match status" value="1"/>
</dbReference>
<dbReference type="SFLD" id="SFLDS00003">
    <property type="entry name" value="Haloacid_Dehalogenase"/>
    <property type="match status" value="1"/>
</dbReference>
<evidence type="ECO:0000259" key="19">
    <source>
        <dbReference type="SMART" id="SM00831"/>
    </source>
</evidence>
<accession>A0A975AIN8</accession>
<comment type="similarity">
    <text evidence="2">Belongs to the cation transport ATPase (P-type) (TC 3.A.3) family. Type IIA subfamily.</text>
</comment>
<dbReference type="PROSITE" id="PS00154">
    <property type="entry name" value="ATPASE_E1_E2"/>
    <property type="match status" value="1"/>
</dbReference>
<feature type="domain" description="Cation-transporting P-type ATPase N-terminal" evidence="19">
    <location>
        <begin position="12"/>
        <end position="86"/>
    </location>
</feature>
<keyword evidence="12" id="KW-0460">Magnesium</keyword>
<dbReference type="SUPFAM" id="SSF81653">
    <property type="entry name" value="Calcium ATPase, transduction domain A"/>
    <property type="match status" value="1"/>
</dbReference>
<evidence type="ECO:0000313" key="20">
    <source>
        <dbReference type="EMBL" id="QSX09682.1"/>
    </source>
</evidence>
<dbReference type="EMBL" id="CP071444">
    <property type="protein sequence ID" value="QSX09682.1"/>
    <property type="molecule type" value="Genomic_DNA"/>
</dbReference>
<evidence type="ECO:0000256" key="11">
    <source>
        <dbReference type="ARBA" id="ARBA00022840"/>
    </source>
</evidence>
<dbReference type="CDD" id="cd02089">
    <property type="entry name" value="P-type_ATPase_Ca_prok"/>
    <property type="match status" value="1"/>
</dbReference>
<dbReference type="PANTHER" id="PTHR24093:SF506">
    <property type="entry name" value="CATION-TRANSPORTING ATPASE PMA1"/>
    <property type="match status" value="1"/>
</dbReference>
<dbReference type="GO" id="GO:0005524">
    <property type="term" value="F:ATP binding"/>
    <property type="evidence" value="ECO:0007669"/>
    <property type="project" value="UniProtKB-KW"/>
</dbReference>
<dbReference type="InterPro" id="IPR036412">
    <property type="entry name" value="HAD-like_sf"/>
</dbReference>
<evidence type="ECO:0000256" key="18">
    <source>
        <dbReference type="SAM" id="Phobius"/>
    </source>
</evidence>